<evidence type="ECO:0000256" key="6">
    <source>
        <dbReference type="ARBA" id="ARBA00022729"/>
    </source>
</evidence>
<dbReference type="GO" id="GO:0009986">
    <property type="term" value="C:cell surface"/>
    <property type="evidence" value="ECO:0007669"/>
    <property type="project" value="TreeGrafter"/>
</dbReference>
<evidence type="ECO:0000256" key="12">
    <source>
        <dbReference type="ARBA" id="ARBA00023288"/>
    </source>
</evidence>
<dbReference type="PANTHER" id="PTHR10822:SF4">
    <property type="entry name" value="GLYPICAN-3"/>
    <property type="match status" value="1"/>
</dbReference>
<proteinExistence type="inferred from homology"/>
<dbReference type="Proteomes" id="UP000515152">
    <property type="component" value="Chromosome 20"/>
</dbReference>
<dbReference type="InterPro" id="IPR001863">
    <property type="entry name" value="Glypican"/>
</dbReference>
<evidence type="ECO:0000256" key="5">
    <source>
        <dbReference type="ARBA" id="ARBA00022622"/>
    </source>
</evidence>
<keyword evidence="12 14" id="KW-0449">Lipoprotein</keyword>
<keyword evidence="18" id="KW-1185">Reference proteome</keyword>
<comment type="subcellular location">
    <subcellularLocation>
        <location evidence="1">Cell membrane</location>
        <topology evidence="1">Lipid-anchor</topology>
        <topology evidence="1">GPI-anchor</topology>
        <orientation evidence="1">Extracellular side</orientation>
    </subcellularLocation>
</comment>
<evidence type="ECO:0000256" key="9">
    <source>
        <dbReference type="ARBA" id="ARBA00023157"/>
    </source>
</evidence>
<dbReference type="AlphaFoldDB" id="A0A6P3WDP0"/>
<keyword evidence="10" id="KW-0325">Glycoprotein</keyword>
<dbReference type="PANTHER" id="PTHR10822">
    <property type="entry name" value="GLYPICAN"/>
    <property type="match status" value="1"/>
</dbReference>
<dbReference type="GO" id="GO:0005886">
    <property type="term" value="C:plasma membrane"/>
    <property type="evidence" value="ECO:0007669"/>
    <property type="project" value="UniProtKB-SubCell"/>
</dbReference>
<comment type="similarity">
    <text evidence="2 13">Belongs to the glypican family.</text>
</comment>
<keyword evidence="5 14" id="KW-0336">GPI-anchor</keyword>
<comment type="function">
    <text evidence="14">Cell surface proteoglycan.</text>
</comment>
<accession>A0A6P3WDP0</accession>
<dbReference type="Pfam" id="PF01153">
    <property type="entry name" value="Glypican"/>
    <property type="match status" value="1"/>
</dbReference>
<keyword evidence="4" id="KW-1003">Cell membrane</keyword>
<evidence type="ECO:0000256" key="13">
    <source>
        <dbReference type="RuleBase" id="RU003518"/>
    </source>
</evidence>
<evidence type="ECO:0000256" key="15">
    <source>
        <dbReference type="SAM" id="MobiDB-lite"/>
    </source>
</evidence>
<evidence type="ECO:0000256" key="3">
    <source>
        <dbReference type="ARBA" id="ARBA00014712"/>
    </source>
</evidence>
<dbReference type="CTD" id="2719"/>
<keyword evidence="8 14" id="KW-0472">Membrane</keyword>
<dbReference type="GO" id="GO:0042074">
    <property type="term" value="P:cell migration involved in gastrulation"/>
    <property type="evidence" value="ECO:0007669"/>
    <property type="project" value="Ensembl"/>
</dbReference>
<evidence type="ECO:0000256" key="8">
    <source>
        <dbReference type="ARBA" id="ARBA00023136"/>
    </source>
</evidence>
<organism evidence="18 19">
    <name type="scientific">Clupea harengus</name>
    <name type="common">Atlantic herring</name>
    <dbReference type="NCBI Taxonomy" id="7950"/>
    <lineage>
        <taxon>Eukaryota</taxon>
        <taxon>Metazoa</taxon>
        <taxon>Chordata</taxon>
        <taxon>Craniata</taxon>
        <taxon>Vertebrata</taxon>
        <taxon>Euteleostomi</taxon>
        <taxon>Actinopterygii</taxon>
        <taxon>Neopterygii</taxon>
        <taxon>Teleostei</taxon>
        <taxon>Clupei</taxon>
        <taxon>Clupeiformes</taxon>
        <taxon>Clupeoidei</taxon>
        <taxon>Clupeidae</taxon>
        <taxon>Clupea</taxon>
    </lineage>
</organism>
<evidence type="ECO:0000313" key="19">
    <source>
        <dbReference type="RefSeq" id="XP_012696010.2"/>
    </source>
</evidence>
<name>A0A6P3WDP0_CLUHA</name>
<dbReference type="GO" id="GO:0005576">
    <property type="term" value="C:extracellular region"/>
    <property type="evidence" value="ECO:0007669"/>
    <property type="project" value="TreeGrafter"/>
</dbReference>
<evidence type="ECO:0000313" key="18">
    <source>
        <dbReference type="Proteomes" id="UP000515152"/>
    </source>
</evidence>
<keyword evidence="11 14" id="KW-0357">Heparan sulfate</keyword>
<dbReference type="GO" id="GO:0090263">
    <property type="term" value="P:positive regulation of canonical Wnt signaling pathway"/>
    <property type="evidence" value="ECO:0007669"/>
    <property type="project" value="TreeGrafter"/>
</dbReference>
<evidence type="ECO:0000256" key="2">
    <source>
        <dbReference type="ARBA" id="ARBA00010260"/>
    </source>
</evidence>
<feature type="chain" id="PRO_5027642285" description="Glypican-3" evidence="17">
    <location>
        <begin position="23"/>
        <end position="599"/>
    </location>
</feature>
<protein>
    <recommendedName>
        <fullName evidence="3">Glypican-3</fullName>
    </recommendedName>
</protein>
<keyword evidence="9" id="KW-1015">Disulfide bond</keyword>
<dbReference type="GO" id="GO:1905475">
    <property type="term" value="P:regulation of protein localization to membrane"/>
    <property type="evidence" value="ECO:0007669"/>
    <property type="project" value="TreeGrafter"/>
</dbReference>
<evidence type="ECO:0000256" key="16">
    <source>
        <dbReference type="SAM" id="Phobius"/>
    </source>
</evidence>
<feature type="signal peptide" evidence="17">
    <location>
        <begin position="1"/>
        <end position="22"/>
    </location>
</feature>
<dbReference type="KEGG" id="char:105911723"/>
<reference evidence="19" key="1">
    <citation type="submission" date="2025-08" db="UniProtKB">
        <authorList>
            <consortium name="RefSeq"/>
        </authorList>
    </citation>
    <scope>IDENTIFICATION</scope>
</reference>
<sequence length="599" mass="64592">MAGIFVSGALILFALFWPSTQPSSQVLNCHEVRASFQSLYPGMKGAPETPVSGVDLQVCQPKGMTCCTRKMEERYLVTAKQNMESSLQTTSTQLKLLIIQNAALFQEAFDVVLRLGRNTTLLMLREEFPGLGGGASSAVGQLFLEVSLYILGSDAHVDNMVAGFFSRLFPLAYRRLLGGSASLPQASDECLRTAWSQGPGGGAFGTYPKLLMTRLSRSLLATRIFLQALNLGIEVVNTTQHLRAGRECGRALLRLWHCPHCQGLTEGTRLCPALCLGAMQGCLGGAAEVQPHWRSFVDGLGRLVEGMRGDQDVEDVALGIPALVRSALRHVTAAAHRTRINTAVTGVCAHSPPRVSRSVAVAPDPPRAAPASRNLQSMNFDPEETLSGRRRKFISGLRGFSSFYSGLGEALCSREPAALNDSLCWNGQEMTDKFPGPGLRKVSHGSDSRNKPPEPVISQIIDKLKHINQLLRMVTVSEKRWRARPGGGAMKRDRGGQMGEGTEGTEGLASGDCDDEDECTGVSGLGPPPRHKQLRIFSGLADNLAIDDFTFQELLLTPRLATDSHMGPSVPGRAGSVCGPSVALLLLLLVLITLIHLRH</sequence>
<evidence type="ECO:0000256" key="10">
    <source>
        <dbReference type="ARBA" id="ARBA00023180"/>
    </source>
</evidence>
<evidence type="ECO:0000256" key="7">
    <source>
        <dbReference type="ARBA" id="ARBA00022974"/>
    </source>
</evidence>
<keyword evidence="7 14" id="KW-0654">Proteoglycan</keyword>
<evidence type="ECO:0000256" key="1">
    <source>
        <dbReference type="ARBA" id="ARBA00004471"/>
    </source>
</evidence>
<keyword evidence="6 17" id="KW-0732">Signal</keyword>
<evidence type="ECO:0000256" key="14">
    <source>
        <dbReference type="RuleBase" id="RU003519"/>
    </source>
</evidence>
<evidence type="ECO:0000256" key="17">
    <source>
        <dbReference type="SAM" id="SignalP"/>
    </source>
</evidence>
<dbReference type="GO" id="GO:0098552">
    <property type="term" value="C:side of membrane"/>
    <property type="evidence" value="ECO:0007669"/>
    <property type="project" value="UniProtKB-KW"/>
</dbReference>
<feature type="region of interest" description="Disordered" evidence="15">
    <location>
        <begin position="482"/>
        <end position="515"/>
    </location>
</feature>
<dbReference type="RefSeq" id="XP_012696010.2">
    <property type="nucleotide sequence ID" value="XM_012840556.3"/>
</dbReference>
<feature type="region of interest" description="Disordered" evidence="15">
    <location>
        <begin position="355"/>
        <end position="382"/>
    </location>
</feature>
<keyword evidence="16" id="KW-1133">Transmembrane helix</keyword>
<dbReference type="OrthoDB" id="6380619at2759"/>
<evidence type="ECO:0000256" key="11">
    <source>
        <dbReference type="ARBA" id="ARBA00023207"/>
    </source>
</evidence>
<evidence type="ECO:0000256" key="4">
    <source>
        <dbReference type="ARBA" id="ARBA00022475"/>
    </source>
</evidence>
<dbReference type="GO" id="GO:0090090">
    <property type="term" value="P:negative regulation of canonical Wnt signaling pathway"/>
    <property type="evidence" value="ECO:0007669"/>
    <property type="project" value="Ensembl"/>
</dbReference>
<feature type="transmembrane region" description="Helical" evidence="16">
    <location>
        <begin position="574"/>
        <end position="597"/>
    </location>
</feature>
<gene>
    <name evidence="19" type="primary">gpc3</name>
</gene>
<keyword evidence="16" id="KW-0812">Transmembrane</keyword>
<dbReference type="GeneID" id="105911723"/>